<keyword evidence="2" id="KW-1015">Disulfide bond</keyword>
<dbReference type="InterPro" id="IPR036249">
    <property type="entry name" value="Thioredoxin-like_sf"/>
</dbReference>
<dbReference type="InterPro" id="IPR013766">
    <property type="entry name" value="Thioredoxin_domain"/>
</dbReference>
<name>A0A8K0X6V7_9PEZI</name>
<dbReference type="Gene3D" id="3.40.30.10">
    <property type="entry name" value="Glutaredoxin"/>
    <property type="match status" value="1"/>
</dbReference>
<dbReference type="FunFam" id="3.40.30.10:FF:000245">
    <property type="entry name" value="Thioredoxin"/>
    <property type="match status" value="1"/>
</dbReference>
<sequence length="158" mass="17621">MSATISRSIRPLLRPAVRITPPTTTPSRFFRSTSVTMGVHNLKTKQDFYKVIAGEEQVQLSENTLSPKKVVVLDCFATWCGPCKAIAPQFVKWSDEEAYKDIHFVKIDVDEVPDLSQELGIRAMPTFMIFHNGDKAEEIVGANPPAIKKALDKYAALL</sequence>
<organism evidence="4 5">
    <name type="scientific">Plectosphaerella cucumerina</name>
    <dbReference type="NCBI Taxonomy" id="40658"/>
    <lineage>
        <taxon>Eukaryota</taxon>
        <taxon>Fungi</taxon>
        <taxon>Dikarya</taxon>
        <taxon>Ascomycota</taxon>
        <taxon>Pezizomycotina</taxon>
        <taxon>Sordariomycetes</taxon>
        <taxon>Hypocreomycetidae</taxon>
        <taxon>Glomerellales</taxon>
        <taxon>Plectosphaerellaceae</taxon>
        <taxon>Plectosphaerella</taxon>
    </lineage>
</organism>
<dbReference type="OrthoDB" id="10263751at2759"/>
<dbReference type="PROSITE" id="PS51352">
    <property type="entry name" value="THIOREDOXIN_2"/>
    <property type="match status" value="1"/>
</dbReference>
<dbReference type="AlphaFoldDB" id="A0A8K0X6V7"/>
<gene>
    <name evidence="4" type="ORF">B0T11DRAFT_72109</name>
</gene>
<feature type="domain" description="Thioredoxin" evidence="3">
    <location>
        <begin position="21"/>
        <end position="156"/>
    </location>
</feature>
<dbReference type="SUPFAM" id="SSF52833">
    <property type="entry name" value="Thioredoxin-like"/>
    <property type="match status" value="1"/>
</dbReference>
<evidence type="ECO:0000259" key="3">
    <source>
        <dbReference type="PROSITE" id="PS51352"/>
    </source>
</evidence>
<evidence type="ECO:0000256" key="2">
    <source>
        <dbReference type="ARBA" id="ARBA00023157"/>
    </source>
</evidence>
<evidence type="ECO:0000256" key="1">
    <source>
        <dbReference type="ARBA" id="ARBA00008987"/>
    </source>
</evidence>
<proteinExistence type="inferred from homology"/>
<dbReference type="CDD" id="cd02947">
    <property type="entry name" value="TRX_family"/>
    <property type="match status" value="1"/>
</dbReference>
<comment type="similarity">
    <text evidence="1">Belongs to the thioredoxin family.</text>
</comment>
<dbReference type="EMBL" id="JAGPXD010000002">
    <property type="protein sequence ID" value="KAH7369268.1"/>
    <property type="molecule type" value="Genomic_DNA"/>
</dbReference>
<comment type="caution">
    <text evidence="4">The sequence shown here is derived from an EMBL/GenBank/DDBJ whole genome shotgun (WGS) entry which is preliminary data.</text>
</comment>
<keyword evidence="5" id="KW-1185">Reference proteome</keyword>
<evidence type="ECO:0000313" key="5">
    <source>
        <dbReference type="Proteomes" id="UP000813385"/>
    </source>
</evidence>
<accession>A0A8K0X6V7</accession>
<dbReference type="Proteomes" id="UP000813385">
    <property type="component" value="Unassembled WGS sequence"/>
</dbReference>
<evidence type="ECO:0000313" key="4">
    <source>
        <dbReference type="EMBL" id="KAH7369268.1"/>
    </source>
</evidence>
<dbReference type="InterPro" id="IPR017937">
    <property type="entry name" value="Thioredoxin_CS"/>
</dbReference>
<dbReference type="PROSITE" id="PS00194">
    <property type="entry name" value="THIOREDOXIN_1"/>
    <property type="match status" value="1"/>
</dbReference>
<dbReference type="Pfam" id="PF00085">
    <property type="entry name" value="Thioredoxin"/>
    <property type="match status" value="1"/>
</dbReference>
<protein>
    <submittedName>
        <fullName evidence="4">Thioredoxin</fullName>
    </submittedName>
</protein>
<dbReference type="PRINTS" id="PR00421">
    <property type="entry name" value="THIOREDOXIN"/>
</dbReference>
<dbReference type="PANTHER" id="PTHR46115">
    <property type="entry name" value="THIOREDOXIN-LIKE PROTEIN 1"/>
    <property type="match status" value="1"/>
</dbReference>
<reference evidence="4" key="1">
    <citation type="journal article" date="2021" name="Nat. Commun.">
        <title>Genetic determinants of endophytism in the Arabidopsis root mycobiome.</title>
        <authorList>
            <person name="Mesny F."/>
            <person name="Miyauchi S."/>
            <person name="Thiergart T."/>
            <person name="Pickel B."/>
            <person name="Atanasova L."/>
            <person name="Karlsson M."/>
            <person name="Huettel B."/>
            <person name="Barry K.W."/>
            <person name="Haridas S."/>
            <person name="Chen C."/>
            <person name="Bauer D."/>
            <person name="Andreopoulos W."/>
            <person name="Pangilinan J."/>
            <person name="LaButti K."/>
            <person name="Riley R."/>
            <person name="Lipzen A."/>
            <person name="Clum A."/>
            <person name="Drula E."/>
            <person name="Henrissat B."/>
            <person name="Kohler A."/>
            <person name="Grigoriev I.V."/>
            <person name="Martin F.M."/>
            <person name="Hacquard S."/>
        </authorList>
    </citation>
    <scope>NUCLEOTIDE SEQUENCE</scope>
    <source>
        <strain evidence="4">MPI-CAGE-AT-0016</strain>
    </source>
</reference>